<dbReference type="STRING" id="1120920.SAMN03080599_02852"/>
<keyword evidence="2" id="KW-0479">Metal-binding</keyword>
<dbReference type="GO" id="GO:0044281">
    <property type="term" value="P:small molecule metabolic process"/>
    <property type="evidence" value="ECO:0007669"/>
    <property type="project" value="UniProtKB-ARBA"/>
</dbReference>
<reference evidence="4 5" key="1">
    <citation type="submission" date="2016-10" db="EMBL/GenBank/DDBJ databases">
        <authorList>
            <person name="de Groot N.N."/>
        </authorList>
    </citation>
    <scope>NUCLEOTIDE SEQUENCE [LARGE SCALE GENOMIC DNA]</scope>
    <source>
        <strain evidence="4 5">DSM 2784</strain>
    </source>
</reference>
<keyword evidence="5" id="KW-1185">Reference proteome</keyword>
<protein>
    <submittedName>
        <fullName evidence="4">2-keto-4-pentenoate hydratase/2-oxohepta-3-ene-1,7-dioic acid hydratase (Catechol pathway)</fullName>
    </submittedName>
</protein>
<dbReference type="RefSeq" id="WP_092592640.1">
    <property type="nucleotide sequence ID" value="NZ_FMWL01000019.1"/>
</dbReference>
<name>A0A1G5S7I6_9FIRM</name>
<dbReference type="InterPro" id="IPR051121">
    <property type="entry name" value="FAH"/>
</dbReference>
<dbReference type="Pfam" id="PF01557">
    <property type="entry name" value="FAA_hydrolase"/>
    <property type="match status" value="1"/>
</dbReference>
<dbReference type="EMBL" id="FMWL01000019">
    <property type="protein sequence ID" value="SCZ81549.1"/>
    <property type="molecule type" value="Genomic_DNA"/>
</dbReference>
<dbReference type="InterPro" id="IPR036663">
    <property type="entry name" value="Fumarylacetoacetase_C_sf"/>
</dbReference>
<evidence type="ECO:0000256" key="2">
    <source>
        <dbReference type="ARBA" id="ARBA00022723"/>
    </source>
</evidence>
<sequence length="293" mass="32578">MRLVTINCEQQEIAGVVTPKGIITIAQINQLFSKSWEIEMFPLITKGQIPEMTHWYNSGGKAQLEALTEEAIPFEQAIFAPLYRYPAKIFGIGLNYKNHAADLSEKAPETFPASFYKPATAIIGHGDTIVIPVQSEKTTGEAELGVIMGRECENIEPAQWLDYVAGFTTIIDMTAEDILRQNPRYLTMAKSFNTFISFGPQLITPDEIEDIMRLKVRTVHNGEVYAENTVSNMTFPPDFLVAFHSKVFKWLPGDILSTGTPRAVHIQQGDTIECQIDGFMSLTNPVSVSDAKG</sequence>
<dbReference type="Gene3D" id="3.90.850.10">
    <property type="entry name" value="Fumarylacetoacetase-like, C-terminal domain"/>
    <property type="match status" value="1"/>
</dbReference>
<dbReference type="PANTHER" id="PTHR42796">
    <property type="entry name" value="FUMARYLACETOACETATE HYDROLASE DOMAIN-CONTAINING PROTEIN 2A-RELATED"/>
    <property type="match status" value="1"/>
</dbReference>
<evidence type="ECO:0000313" key="5">
    <source>
        <dbReference type="Proteomes" id="UP000199208"/>
    </source>
</evidence>
<dbReference type="PANTHER" id="PTHR42796:SF4">
    <property type="entry name" value="FUMARYLACETOACETATE HYDROLASE DOMAIN-CONTAINING PROTEIN 2A"/>
    <property type="match status" value="1"/>
</dbReference>
<organism evidence="4 5">
    <name type="scientific">Acidaminobacter hydrogenoformans DSM 2784</name>
    <dbReference type="NCBI Taxonomy" id="1120920"/>
    <lineage>
        <taxon>Bacteria</taxon>
        <taxon>Bacillati</taxon>
        <taxon>Bacillota</taxon>
        <taxon>Clostridia</taxon>
        <taxon>Peptostreptococcales</taxon>
        <taxon>Acidaminobacteraceae</taxon>
        <taxon>Acidaminobacter</taxon>
    </lineage>
</organism>
<gene>
    <name evidence="4" type="ORF">SAMN03080599_02852</name>
</gene>
<feature type="domain" description="Fumarylacetoacetase-like C-terminal" evidence="3">
    <location>
        <begin position="88"/>
        <end position="286"/>
    </location>
</feature>
<dbReference type="GO" id="GO:0003824">
    <property type="term" value="F:catalytic activity"/>
    <property type="evidence" value="ECO:0007669"/>
    <property type="project" value="InterPro"/>
</dbReference>
<dbReference type="SUPFAM" id="SSF56529">
    <property type="entry name" value="FAH"/>
    <property type="match status" value="1"/>
</dbReference>
<accession>A0A1G5S7I6</accession>
<evidence type="ECO:0000313" key="4">
    <source>
        <dbReference type="EMBL" id="SCZ81549.1"/>
    </source>
</evidence>
<evidence type="ECO:0000259" key="3">
    <source>
        <dbReference type="Pfam" id="PF01557"/>
    </source>
</evidence>
<proteinExistence type="inferred from homology"/>
<dbReference type="OrthoDB" id="9805307at2"/>
<dbReference type="AlphaFoldDB" id="A0A1G5S7I6"/>
<dbReference type="Proteomes" id="UP000199208">
    <property type="component" value="Unassembled WGS sequence"/>
</dbReference>
<dbReference type="InterPro" id="IPR011234">
    <property type="entry name" value="Fumarylacetoacetase-like_C"/>
</dbReference>
<dbReference type="GO" id="GO:0046872">
    <property type="term" value="F:metal ion binding"/>
    <property type="evidence" value="ECO:0007669"/>
    <property type="project" value="UniProtKB-KW"/>
</dbReference>
<comment type="similarity">
    <text evidence="1">Belongs to the FAH family.</text>
</comment>
<evidence type="ECO:0000256" key="1">
    <source>
        <dbReference type="ARBA" id="ARBA00010211"/>
    </source>
</evidence>